<reference evidence="1 2" key="1">
    <citation type="submission" date="2019-03" db="EMBL/GenBank/DDBJ databases">
        <title>Comparative genomic analyses of the sweetpotato soil rot pathogen, Streptomyces ipomoeae.</title>
        <authorList>
            <person name="Ruschel Soares N."/>
            <person name="Badger J.H."/>
            <person name="Huguet-Tapia J.C."/>
            <person name="Clark C.A."/>
            <person name="Pettis G.S."/>
        </authorList>
    </citation>
    <scope>NUCLEOTIDE SEQUENCE [LARGE SCALE GENOMIC DNA]</scope>
    <source>
        <strain evidence="1 2">88-35</strain>
    </source>
</reference>
<dbReference type="EMBL" id="SPAZ01000129">
    <property type="protein sequence ID" value="TQE34550.1"/>
    <property type="molecule type" value="Genomic_DNA"/>
</dbReference>
<evidence type="ECO:0008006" key="3">
    <source>
        <dbReference type="Google" id="ProtNLM"/>
    </source>
</evidence>
<sequence length="505" mass="52939">MNPVLCGLAANAALPSELVDRLIALADADIALELAGRADLSRAQAVALASRAEVIAVRLAYDGRLTAADVDPVAQPLVALALLDEGAGDPEWARLLAVDPVFEHREKLAACPGLPPDVRETLAADPDVRIVAELAWWTASDMAARLATHPHAEVRRAVAANEATPPEVLAALISGDGPPARHCPVCDREEPPFSHSPQCARTDCDLPAGASCDGSHESTVHAMLLAALENPATPTEAVVGFVDHPSTLLRQALATRAGLPQEAYARLALDPTPGVRADLAENPAIDDAVIRTLADDRAPDVRRGLAHNPRIPLDVLTRLAAGTRIGPTLVPRIASASAAEVTELAHAKEPAVRMLLAQRRDLPAEIRDTLADDPDAKVVKSIAAHPGLSEARLRAMVDRHGAQVLAGAAANPDATPALLEHMARHIPPVRKALREIARHPNATAQALPACLADERARPLAAGHPALPPTVITELLTDPDGQVAEAAAANPSLPLTVMTDLLPRLP</sequence>
<evidence type="ECO:0000313" key="1">
    <source>
        <dbReference type="EMBL" id="TQE34550.1"/>
    </source>
</evidence>
<dbReference type="Gene3D" id="1.25.10.10">
    <property type="entry name" value="Leucine-rich Repeat Variant"/>
    <property type="match status" value="3"/>
</dbReference>
<organism evidence="1 2">
    <name type="scientific">Streptomyces ipomoeae</name>
    <dbReference type="NCBI Taxonomy" id="103232"/>
    <lineage>
        <taxon>Bacteria</taxon>
        <taxon>Bacillati</taxon>
        <taxon>Actinomycetota</taxon>
        <taxon>Actinomycetes</taxon>
        <taxon>Kitasatosporales</taxon>
        <taxon>Streptomycetaceae</taxon>
        <taxon>Streptomyces</taxon>
    </lineage>
</organism>
<dbReference type="RefSeq" id="WP_141582446.1">
    <property type="nucleotide sequence ID" value="NZ_SPAZ01000129.1"/>
</dbReference>
<proteinExistence type="predicted"/>
<gene>
    <name evidence="1" type="ORF">Sipo8835_15255</name>
</gene>
<protein>
    <recommendedName>
        <fullName evidence="3">Leucine rich repeat variant</fullName>
    </recommendedName>
</protein>
<comment type="caution">
    <text evidence="1">The sequence shown here is derived from an EMBL/GenBank/DDBJ whole genome shotgun (WGS) entry which is preliminary data.</text>
</comment>
<name>A0AAE8W2N2_9ACTN</name>
<dbReference type="Proteomes" id="UP000318720">
    <property type="component" value="Unassembled WGS sequence"/>
</dbReference>
<evidence type="ECO:0000313" key="2">
    <source>
        <dbReference type="Proteomes" id="UP000318720"/>
    </source>
</evidence>
<accession>A0AAE8W2N2</accession>
<dbReference type="InterPro" id="IPR011989">
    <property type="entry name" value="ARM-like"/>
</dbReference>
<dbReference type="AlphaFoldDB" id="A0AAE8W2N2"/>